<comment type="caution">
    <text evidence="1">The sequence shown here is derived from an EMBL/GenBank/DDBJ whole genome shotgun (WGS) entry which is preliminary data.</text>
</comment>
<reference evidence="1 2" key="1">
    <citation type="journal article" date="2015" name="Stand. Genomic Sci.">
        <title>Genomic Encyclopedia of Bacterial and Archaeal Type Strains, Phase III: the genomes of soil and plant-associated and newly described type strains.</title>
        <authorList>
            <person name="Whitman W.B."/>
            <person name="Woyke T."/>
            <person name="Klenk H.P."/>
            <person name="Zhou Y."/>
            <person name="Lilburn T.G."/>
            <person name="Beck B.J."/>
            <person name="De Vos P."/>
            <person name="Vandamme P."/>
            <person name="Eisen J.A."/>
            <person name="Garrity G."/>
            <person name="Hugenholtz P."/>
            <person name="Kyrpides N.C."/>
        </authorList>
    </citation>
    <scope>NUCLEOTIDE SEQUENCE [LARGE SCALE GENOMIC DNA]</scope>
    <source>
        <strain evidence="1 2">VKM Ac-2541</strain>
    </source>
</reference>
<dbReference type="RefSeq" id="WP_132145656.1">
    <property type="nucleotide sequence ID" value="NZ_SLWR01000002.1"/>
</dbReference>
<dbReference type="OrthoDB" id="5196689at2"/>
<sequence length="198" mass="21586">MGARGTGDVHWLRARVESRSGRTASQPAPLGTPWIPDSLTGFDPDVVSALTYVVIDEQDAPPPRGALLFLLSGWPRLDELGRVRHADRRLVQVAVPSATWQELAHARRIPAVLQDRPPKIGDTFAMMLPARERKYLLDPIGPIADITADARKAAKAAFYGAVASSLDEALVESVGVTEQTDSLAEPAEWRAYVRESAR</sequence>
<accession>A0A4V2S515</accession>
<dbReference type="EMBL" id="SLWR01000002">
    <property type="protein sequence ID" value="TCO50360.1"/>
    <property type="molecule type" value="Genomic_DNA"/>
</dbReference>
<proteinExistence type="predicted"/>
<name>A0A4V2S515_9ACTN</name>
<evidence type="ECO:0000313" key="1">
    <source>
        <dbReference type="EMBL" id="TCO50360.1"/>
    </source>
</evidence>
<organism evidence="1 2">
    <name type="scientific">Kribbella antiqua</name>
    <dbReference type="NCBI Taxonomy" id="2512217"/>
    <lineage>
        <taxon>Bacteria</taxon>
        <taxon>Bacillati</taxon>
        <taxon>Actinomycetota</taxon>
        <taxon>Actinomycetes</taxon>
        <taxon>Propionibacteriales</taxon>
        <taxon>Kribbellaceae</taxon>
        <taxon>Kribbella</taxon>
    </lineage>
</organism>
<evidence type="ECO:0000313" key="2">
    <source>
        <dbReference type="Proteomes" id="UP000295573"/>
    </source>
</evidence>
<protein>
    <submittedName>
        <fullName evidence="1">Uncharacterized protein</fullName>
    </submittedName>
</protein>
<gene>
    <name evidence="1" type="ORF">EV646_102434</name>
</gene>
<dbReference type="AlphaFoldDB" id="A0A4V2S515"/>
<keyword evidence="2" id="KW-1185">Reference proteome</keyword>
<dbReference type="Proteomes" id="UP000295573">
    <property type="component" value="Unassembled WGS sequence"/>
</dbReference>